<dbReference type="PANTHER" id="PTHR35530:SF2">
    <property type="entry name" value="BSL4019 PROTEIN"/>
    <property type="match status" value="1"/>
</dbReference>
<evidence type="ECO:0000313" key="2">
    <source>
        <dbReference type="Proteomes" id="UP000267249"/>
    </source>
</evidence>
<dbReference type="RefSeq" id="WP_208675325.1">
    <property type="nucleotide sequence ID" value="NZ_CP030139.2"/>
</dbReference>
<organism evidence="1 2">
    <name type="scientific">Synechococcus elongatus PCC 11801</name>
    <dbReference type="NCBI Taxonomy" id="2219813"/>
    <lineage>
        <taxon>Bacteria</taxon>
        <taxon>Bacillati</taxon>
        <taxon>Cyanobacteriota</taxon>
        <taxon>Cyanophyceae</taxon>
        <taxon>Synechococcales</taxon>
        <taxon>Synechococcaceae</taxon>
        <taxon>Synechococcus</taxon>
    </lineage>
</organism>
<reference evidence="1 2" key="1">
    <citation type="journal article" date="2018" name="Sci. Rep.">
        <title>Genome Features and Biochemical Characteristics of a Robust, Fast Growing and Naturally Transformable Cyanobacterium Synechococcus elongatus PCC 11801 Isolated from India.</title>
        <authorList>
            <person name="Jaiswal D."/>
            <person name="Sengupta A."/>
            <person name="Sohoni S."/>
            <person name="Sengupta S."/>
            <person name="Phadnavis A.G."/>
            <person name="Pakrasi H.B."/>
            <person name="Wangikar P.P."/>
        </authorList>
    </citation>
    <scope>NUCLEOTIDE SEQUENCE [LARGE SCALE GENOMIC DNA]</scope>
    <source>
        <strain evidence="1 2">PCC 11801</strain>
    </source>
</reference>
<accession>A0AAN1QM75</accession>
<dbReference type="Proteomes" id="UP000267249">
    <property type="component" value="Chromosome"/>
</dbReference>
<gene>
    <name evidence="1" type="ORF">DOP62_02525</name>
</gene>
<dbReference type="InterPro" id="IPR014347">
    <property type="entry name" value="Tautomerase/MIF_sf"/>
</dbReference>
<protein>
    <submittedName>
        <fullName evidence="1">Tautomerase family protein</fullName>
    </submittedName>
</protein>
<dbReference type="Gene3D" id="3.30.429.10">
    <property type="entry name" value="Macrophage Migration Inhibitory Factor"/>
    <property type="match status" value="2"/>
</dbReference>
<name>A0AAN1QM75_SYNEL</name>
<evidence type="ECO:0000313" key="1">
    <source>
        <dbReference type="EMBL" id="AZB71745.1"/>
    </source>
</evidence>
<proteinExistence type="predicted"/>
<dbReference type="AlphaFoldDB" id="A0AAN1QM75"/>
<dbReference type="EMBL" id="CP030139">
    <property type="protein sequence ID" value="AZB71745.1"/>
    <property type="molecule type" value="Genomic_DNA"/>
</dbReference>
<dbReference type="SUPFAM" id="SSF55331">
    <property type="entry name" value="Tautomerase/MIF"/>
    <property type="match status" value="2"/>
</dbReference>
<dbReference type="PANTHER" id="PTHR35530">
    <property type="entry name" value="TAUTOMERASE-RELATED"/>
    <property type="match status" value="1"/>
</dbReference>
<sequence>MPIIQVQHRRSSLNPEQKAAIATRLTELLLQMEGGAHTEGGKAFATVLFSAVDDADWWVGGCNDDRYIHSPGAFLVTVTIPEGYMNQAHKNEVHAGATAALMEVLAPGQSAPAGNSILVMINEIPEGNWGAGGHPISIAAIAETVGLDPTGDRFAWVHSYFAAKARLYSAAQFPADIGGLLPSEQE</sequence>